<dbReference type="InterPro" id="IPR000056">
    <property type="entry name" value="Ribul_P_3_epim-like"/>
</dbReference>
<dbReference type="GO" id="GO:0004750">
    <property type="term" value="F:D-ribulose-phosphate 3-epimerase activity"/>
    <property type="evidence" value="ECO:0007669"/>
    <property type="project" value="UniProtKB-EC"/>
</dbReference>
<dbReference type="InterPro" id="IPR013785">
    <property type="entry name" value="Aldolase_TIM"/>
</dbReference>
<comment type="pathway">
    <text evidence="10">Carbohydrate degradation.</text>
</comment>
<comment type="cofactor">
    <cofactor evidence="10">
        <name>a divalent metal cation</name>
        <dbReference type="ChEBI" id="CHEBI:60240"/>
    </cofactor>
    <text evidence="10">Binds 1 divalent metal cation per subunit.</text>
</comment>
<dbReference type="HAMAP" id="MF_02227">
    <property type="entry name" value="RPE"/>
    <property type="match status" value="1"/>
</dbReference>
<feature type="binding site" evidence="10">
    <location>
        <begin position="174"/>
        <end position="176"/>
    </location>
    <ligand>
        <name>substrate</name>
    </ligand>
</feature>
<accession>A0ABS2GNM0</accession>
<feature type="binding site" evidence="10">
    <location>
        <position position="34"/>
    </location>
    <ligand>
        <name>a divalent metal cation</name>
        <dbReference type="ChEBI" id="CHEBI:60240"/>
    </ligand>
</feature>
<dbReference type="Pfam" id="PF00834">
    <property type="entry name" value="Ribul_P_3_epim"/>
    <property type="match status" value="1"/>
</dbReference>
<feature type="binding site" evidence="10">
    <location>
        <position position="7"/>
    </location>
    <ligand>
        <name>substrate</name>
    </ligand>
</feature>
<keyword evidence="8 10" id="KW-0479">Metal-binding</keyword>
<feature type="active site" description="Proton donor" evidence="10">
    <location>
        <position position="174"/>
    </location>
</feature>
<comment type="similarity">
    <text evidence="6 10 11">Belongs to the ribulose-phosphate 3-epimerase family.</text>
</comment>
<comment type="function">
    <text evidence="10">Catalyzes the reversible epimerization of D-ribulose 5-phosphate to D-xylulose 5-phosphate.</text>
</comment>
<evidence type="ECO:0000256" key="1">
    <source>
        <dbReference type="ARBA" id="ARBA00001782"/>
    </source>
</evidence>
<comment type="cofactor">
    <cofactor evidence="5">
        <name>Fe(2+)</name>
        <dbReference type="ChEBI" id="CHEBI:29033"/>
    </cofactor>
</comment>
<evidence type="ECO:0000256" key="4">
    <source>
        <dbReference type="ARBA" id="ARBA00001947"/>
    </source>
</evidence>
<evidence type="ECO:0000256" key="8">
    <source>
        <dbReference type="ARBA" id="ARBA00022723"/>
    </source>
</evidence>
<protein>
    <recommendedName>
        <fullName evidence="7 10">Ribulose-phosphate 3-epimerase</fullName>
        <ecNumber evidence="7 10">5.1.3.1</ecNumber>
    </recommendedName>
</protein>
<dbReference type="InterPro" id="IPR026019">
    <property type="entry name" value="Ribul_P_3_epim"/>
</dbReference>
<dbReference type="Proteomes" id="UP000724149">
    <property type="component" value="Unassembled WGS sequence"/>
</dbReference>
<dbReference type="EC" id="5.1.3.1" evidence="7 10"/>
<dbReference type="RefSeq" id="WP_191391980.1">
    <property type="nucleotide sequence ID" value="NZ_JACSNR010000004.1"/>
</dbReference>
<dbReference type="Gene3D" id="3.20.20.70">
    <property type="entry name" value="Aldolase class I"/>
    <property type="match status" value="1"/>
</dbReference>
<keyword evidence="9 10" id="KW-0413">Isomerase</keyword>
<proteinExistence type="inferred from homology"/>
<dbReference type="PROSITE" id="PS01085">
    <property type="entry name" value="RIBUL_P_3_EPIMER_1"/>
    <property type="match status" value="1"/>
</dbReference>
<evidence type="ECO:0000256" key="7">
    <source>
        <dbReference type="ARBA" id="ARBA00013188"/>
    </source>
</evidence>
<dbReference type="PANTHER" id="PTHR11749">
    <property type="entry name" value="RIBULOSE-5-PHOSPHATE-3-EPIMERASE"/>
    <property type="match status" value="1"/>
</dbReference>
<feature type="binding site" evidence="10">
    <location>
        <position position="65"/>
    </location>
    <ligand>
        <name>substrate</name>
    </ligand>
</feature>
<evidence type="ECO:0000256" key="2">
    <source>
        <dbReference type="ARBA" id="ARBA00001936"/>
    </source>
</evidence>
<feature type="binding site" evidence="10">
    <location>
        <begin position="141"/>
        <end position="144"/>
    </location>
    <ligand>
        <name>substrate</name>
    </ligand>
</feature>
<feature type="binding site" evidence="10">
    <location>
        <position position="65"/>
    </location>
    <ligand>
        <name>a divalent metal cation</name>
        <dbReference type="ChEBI" id="CHEBI:60240"/>
    </ligand>
</feature>
<evidence type="ECO:0000256" key="5">
    <source>
        <dbReference type="ARBA" id="ARBA00001954"/>
    </source>
</evidence>
<evidence type="ECO:0000313" key="13">
    <source>
        <dbReference type="Proteomes" id="UP000724149"/>
    </source>
</evidence>
<feature type="binding site" evidence="10">
    <location>
        <begin position="196"/>
        <end position="197"/>
    </location>
    <ligand>
        <name>substrate</name>
    </ligand>
</feature>
<dbReference type="NCBIfam" id="NF004076">
    <property type="entry name" value="PRK05581.1-4"/>
    <property type="match status" value="1"/>
</dbReference>
<dbReference type="PIRSF" id="PIRSF001461">
    <property type="entry name" value="RPE"/>
    <property type="match status" value="1"/>
</dbReference>
<comment type="caution">
    <text evidence="12">The sequence shown here is derived from an EMBL/GenBank/DDBJ whole genome shotgun (WGS) entry which is preliminary data.</text>
</comment>
<dbReference type="SUPFAM" id="SSF51366">
    <property type="entry name" value="Ribulose-phoshate binding barrel"/>
    <property type="match status" value="1"/>
</dbReference>
<keyword evidence="10 11" id="KW-0119">Carbohydrate metabolism</keyword>
<evidence type="ECO:0000256" key="6">
    <source>
        <dbReference type="ARBA" id="ARBA00009541"/>
    </source>
</evidence>
<dbReference type="NCBIfam" id="TIGR01163">
    <property type="entry name" value="rpe"/>
    <property type="match status" value="1"/>
</dbReference>
<reference evidence="12 13" key="1">
    <citation type="journal article" date="2021" name="Sci. Rep.">
        <title>The distribution of antibiotic resistance genes in chicken gut microbiota commensals.</title>
        <authorList>
            <person name="Juricova H."/>
            <person name="Matiasovicova J."/>
            <person name="Kubasova T."/>
            <person name="Cejkova D."/>
            <person name="Rychlik I."/>
        </authorList>
    </citation>
    <scope>NUCLEOTIDE SEQUENCE [LARGE SCALE GENOMIC DNA]</scope>
    <source>
        <strain evidence="12 13">An564</strain>
    </source>
</reference>
<dbReference type="EMBL" id="JACSNR010000004">
    <property type="protein sequence ID" value="MBM6923004.1"/>
    <property type="molecule type" value="Genomic_DNA"/>
</dbReference>
<name>A0ABS2GNM0_9FIRM</name>
<sequence length="220" mass="23464">MIRIAPSILSCDFARLGEEAAAVREAGADWLHVDVMDGHFVPNLSLGVPVVQSLRKATDLFLDTHLMITDPLNYVEPFVKAGADLITFHLESNSDPEAVIEKLRELGCKVGLAINPDTPVEKAYPLLDRVDMLLVMTIYPGFGGQKFMPETADKVAQAAAYRQEKGLDFLIEVDGGINPETAGVAAGHGAEVLVAGSAVYGKSDYAAAIRSIREAAAAGK</sequence>
<organism evidence="12 13">
    <name type="scientific">Hydrogenoanaerobacterium saccharovorans</name>
    <dbReference type="NCBI Taxonomy" id="474960"/>
    <lineage>
        <taxon>Bacteria</taxon>
        <taxon>Bacillati</taxon>
        <taxon>Bacillota</taxon>
        <taxon>Clostridia</taxon>
        <taxon>Eubacteriales</taxon>
        <taxon>Oscillospiraceae</taxon>
        <taxon>Hydrogenoanaerobacterium</taxon>
    </lineage>
</organism>
<evidence type="ECO:0000256" key="9">
    <source>
        <dbReference type="ARBA" id="ARBA00023235"/>
    </source>
</evidence>
<dbReference type="CDD" id="cd00429">
    <property type="entry name" value="RPE"/>
    <property type="match status" value="1"/>
</dbReference>
<dbReference type="InterPro" id="IPR011060">
    <property type="entry name" value="RibuloseP-bd_barrel"/>
</dbReference>
<evidence type="ECO:0000256" key="11">
    <source>
        <dbReference type="PIRNR" id="PIRNR001461"/>
    </source>
</evidence>
<comment type="cofactor">
    <cofactor evidence="2">
        <name>Mn(2+)</name>
        <dbReference type="ChEBI" id="CHEBI:29035"/>
    </cofactor>
</comment>
<comment type="cofactor">
    <cofactor evidence="4">
        <name>Zn(2+)</name>
        <dbReference type="ChEBI" id="CHEBI:29105"/>
    </cofactor>
</comment>
<evidence type="ECO:0000256" key="3">
    <source>
        <dbReference type="ARBA" id="ARBA00001941"/>
    </source>
</evidence>
<evidence type="ECO:0000256" key="10">
    <source>
        <dbReference type="HAMAP-Rule" id="MF_02227"/>
    </source>
</evidence>
<gene>
    <name evidence="10 12" type="primary">rpe</name>
    <name evidence="12" type="ORF">H9X81_04770</name>
</gene>
<keyword evidence="13" id="KW-1185">Reference proteome</keyword>
<feature type="binding site" evidence="10">
    <location>
        <position position="174"/>
    </location>
    <ligand>
        <name>a divalent metal cation</name>
        <dbReference type="ChEBI" id="CHEBI:60240"/>
    </ligand>
</feature>
<evidence type="ECO:0000313" key="12">
    <source>
        <dbReference type="EMBL" id="MBM6923004.1"/>
    </source>
</evidence>
<comment type="cofactor">
    <cofactor evidence="3">
        <name>Co(2+)</name>
        <dbReference type="ChEBI" id="CHEBI:48828"/>
    </cofactor>
</comment>
<comment type="catalytic activity">
    <reaction evidence="1 10 11">
        <text>D-ribulose 5-phosphate = D-xylulose 5-phosphate</text>
        <dbReference type="Rhea" id="RHEA:13677"/>
        <dbReference type="ChEBI" id="CHEBI:57737"/>
        <dbReference type="ChEBI" id="CHEBI:58121"/>
        <dbReference type="EC" id="5.1.3.1"/>
    </reaction>
</comment>
<feature type="active site" description="Proton acceptor" evidence="10">
    <location>
        <position position="34"/>
    </location>
</feature>
<feature type="binding site" evidence="10">
    <location>
        <position position="32"/>
    </location>
    <ligand>
        <name>a divalent metal cation</name>
        <dbReference type="ChEBI" id="CHEBI:60240"/>
    </ligand>
</feature>